<evidence type="ECO:0000256" key="2">
    <source>
        <dbReference type="ARBA" id="ARBA00022737"/>
    </source>
</evidence>
<dbReference type="PANTHER" id="PTHR11017">
    <property type="entry name" value="LEUCINE-RICH REPEAT-CONTAINING PROTEIN"/>
    <property type="match status" value="1"/>
</dbReference>
<dbReference type="Gene3D" id="3.80.10.10">
    <property type="entry name" value="Ribonuclease Inhibitor"/>
    <property type="match status" value="1"/>
</dbReference>
<dbReference type="InterPro" id="IPR032675">
    <property type="entry name" value="LRR_dom_sf"/>
</dbReference>
<name>A0A5D2NGQ2_GOSTO</name>
<keyword evidence="4" id="KW-1185">Reference proteome</keyword>
<dbReference type="InterPro" id="IPR044974">
    <property type="entry name" value="Disease_R_plants"/>
</dbReference>
<dbReference type="SUPFAM" id="SSF52058">
    <property type="entry name" value="L domain-like"/>
    <property type="match status" value="1"/>
</dbReference>
<dbReference type="EMBL" id="CM017620">
    <property type="protein sequence ID" value="TYI03298.1"/>
    <property type="molecule type" value="Genomic_DNA"/>
</dbReference>
<accession>A0A5D2NGQ2</accession>
<protein>
    <submittedName>
        <fullName evidence="3">Uncharacterized protein</fullName>
    </submittedName>
</protein>
<keyword evidence="2" id="KW-0677">Repeat</keyword>
<sequence length="180" mass="21250">MIYCNRWVGILYAMNHLSSLKNAVGCGFLRTAIMCYQKRMERKRSQALYLICPNFQSLELDPTALMKMRKLRFLKLYNSCGRILLFKGLLSFPEELRYLYWEGYPLRSLPTKFDLRYLVELDMRESHLEQLWEGKQDLVNLKVINLNMSKNLVRIPDLSSATNLEEFSRNLRDHGDVEGD</sequence>
<dbReference type="Pfam" id="PF07725">
    <property type="entry name" value="LRR_3"/>
    <property type="match status" value="1"/>
</dbReference>
<evidence type="ECO:0000313" key="4">
    <source>
        <dbReference type="Proteomes" id="UP000322667"/>
    </source>
</evidence>
<dbReference type="PANTHER" id="PTHR11017:SF570">
    <property type="entry name" value="DISEASE RESISTANCE PROTEIN (TIR-NBS CLASS)-RELATED"/>
    <property type="match status" value="1"/>
</dbReference>
<dbReference type="GO" id="GO:0006952">
    <property type="term" value="P:defense response"/>
    <property type="evidence" value="ECO:0007669"/>
    <property type="project" value="InterPro"/>
</dbReference>
<dbReference type="InterPro" id="IPR011713">
    <property type="entry name" value="Leu-rich_rpt_3"/>
</dbReference>
<keyword evidence="1" id="KW-0433">Leucine-rich repeat</keyword>
<gene>
    <name evidence="3" type="ORF">ES332_A11G328500v1</name>
</gene>
<evidence type="ECO:0000256" key="1">
    <source>
        <dbReference type="ARBA" id="ARBA00022614"/>
    </source>
</evidence>
<dbReference type="AlphaFoldDB" id="A0A5D2NGQ2"/>
<reference evidence="3 4" key="1">
    <citation type="submission" date="2019-07" db="EMBL/GenBank/DDBJ databases">
        <title>WGS assembly of Gossypium tomentosum.</title>
        <authorList>
            <person name="Chen Z.J."/>
            <person name="Sreedasyam A."/>
            <person name="Ando A."/>
            <person name="Song Q."/>
            <person name="De L."/>
            <person name="Hulse-Kemp A."/>
            <person name="Ding M."/>
            <person name="Ye W."/>
            <person name="Kirkbride R."/>
            <person name="Jenkins J."/>
            <person name="Plott C."/>
            <person name="Lovell J."/>
            <person name="Lin Y.-M."/>
            <person name="Vaughn R."/>
            <person name="Liu B."/>
            <person name="Li W."/>
            <person name="Simpson S."/>
            <person name="Scheffler B."/>
            <person name="Saski C."/>
            <person name="Grover C."/>
            <person name="Hu G."/>
            <person name="Conover J."/>
            <person name="Carlson J."/>
            <person name="Shu S."/>
            <person name="Boston L."/>
            <person name="Williams M."/>
            <person name="Peterson D."/>
            <person name="Mcgee K."/>
            <person name="Jones D."/>
            <person name="Wendel J."/>
            <person name="Stelly D."/>
            <person name="Grimwood J."/>
            <person name="Schmutz J."/>
        </authorList>
    </citation>
    <scope>NUCLEOTIDE SEQUENCE [LARGE SCALE GENOMIC DNA]</scope>
    <source>
        <strain evidence="3">7179.01</strain>
    </source>
</reference>
<evidence type="ECO:0000313" key="3">
    <source>
        <dbReference type="EMBL" id="TYI03298.1"/>
    </source>
</evidence>
<organism evidence="3 4">
    <name type="scientific">Gossypium tomentosum</name>
    <name type="common">Hawaiian cotton</name>
    <name type="synonym">Gossypium sandvicense</name>
    <dbReference type="NCBI Taxonomy" id="34277"/>
    <lineage>
        <taxon>Eukaryota</taxon>
        <taxon>Viridiplantae</taxon>
        <taxon>Streptophyta</taxon>
        <taxon>Embryophyta</taxon>
        <taxon>Tracheophyta</taxon>
        <taxon>Spermatophyta</taxon>
        <taxon>Magnoliopsida</taxon>
        <taxon>eudicotyledons</taxon>
        <taxon>Gunneridae</taxon>
        <taxon>Pentapetalae</taxon>
        <taxon>rosids</taxon>
        <taxon>malvids</taxon>
        <taxon>Malvales</taxon>
        <taxon>Malvaceae</taxon>
        <taxon>Malvoideae</taxon>
        <taxon>Gossypium</taxon>
    </lineage>
</organism>
<dbReference type="Proteomes" id="UP000322667">
    <property type="component" value="Chromosome A11"/>
</dbReference>
<proteinExistence type="predicted"/>